<feature type="region of interest" description="Disordered" evidence="7">
    <location>
        <begin position="564"/>
        <end position="602"/>
    </location>
</feature>
<feature type="compositionally biased region" description="Basic residues" evidence="7">
    <location>
        <begin position="1744"/>
        <end position="1759"/>
    </location>
</feature>
<evidence type="ECO:0000256" key="7">
    <source>
        <dbReference type="SAM" id="MobiDB-lite"/>
    </source>
</evidence>
<keyword evidence="4 6" id="KW-0539">Nucleus</keyword>
<dbReference type="InterPro" id="IPR000637">
    <property type="entry name" value="HMGI/Y_DNA-bd_CS"/>
</dbReference>
<dbReference type="PROSITE" id="PS00354">
    <property type="entry name" value="HMGI_Y"/>
    <property type="match status" value="1"/>
</dbReference>
<dbReference type="EMBL" id="JAVRRG010000130">
    <property type="protein sequence ID" value="KAK5081941.1"/>
    <property type="molecule type" value="Genomic_DNA"/>
</dbReference>
<feature type="domain" description="Sister chromatid cohesion C-terminal" evidence="8">
    <location>
        <begin position="1372"/>
        <end position="1551"/>
    </location>
</feature>
<dbReference type="Pfam" id="PF12765">
    <property type="entry name" value="Cohesin_HEAT"/>
    <property type="match status" value="1"/>
</dbReference>
<dbReference type="InterPro" id="IPR026003">
    <property type="entry name" value="Cohesin_HEAT"/>
</dbReference>
<dbReference type="Gene3D" id="1.25.10.10">
    <property type="entry name" value="Leucine-rich Repeat Variant"/>
    <property type="match status" value="1"/>
</dbReference>
<dbReference type="InterPro" id="IPR011989">
    <property type="entry name" value="ARM-like"/>
</dbReference>
<dbReference type="SUPFAM" id="SSF48371">
    <property type="entry name" value="ARM repeat"/>
    <property type="match status" value="1"/>
</dbReference>
<keyword evidence="5 6" id="KW-0131">Cell cycle</keyword>
<name>A0ABR0K1N2_9EURO</name>
<feature type="compositionally biased region" description="Acidic residues" evidence="7">
    <location>
        <begin position="585"/>
        <end position="602"/>
    </location>
</feature>
<evidence type="ECO:0000259" key="8">
    <source>
        <dbReference type="Pfam" id="PF12830"/>
    </source>
</evidence>
<evidence type="ECO:0000256" key="2">
    <source>
        <dbReference type="ARBA" id="ARBA00009252"/>
    </source>
</evidence>
<evidence type="ECO:0000256" key="6">
    <source>
        <dbReference type="RuleBase" id="RU364107"/>
    </source>
</evidence>
<feature type="region of interest" description="Disordered" evidence="7">
    <location>
        <begin position="1333"/>
        <end position="1356"/>
    </location>
</feature>
<organism evidence="9 10">
    <name type="scientific">Lithohypha guttulata</name>
    <dbReference type="NCBI Taxonomy" id="1690604"/>
    <lineage>
        <taxon>Eukaryota</taxon>
        <taxon>Fungi</taxon>
        <taxon>Dikarya</taxon>
        <taxon>Ascomycota</taxon>
        <taxon>Pezizomycotina</taxon>
        <taxon>Eurotiomycetes</taxon>
        <taxon>Chaetothyriomycetidae</taxon>
        <taxon>Chaetothyriales</taxon>
        <taxon>Trichomeriaceae</taxon>
        <taxon>Lithohypha</taxon>
    </lineage>
</organism>
<evidence type="ECO:0000256" key="4">
    <source>
        <dbReference type="ARBA" id="ARBA00023242"/>
    </source>
</evidence>
<dbReference type="Pfam" id="PF12830">
    <property type="entry name" value="Nipped-B_C"/>
    <property type="match status" value="1"/>
</dbReference>
<evidence type="ECO:0000256" key="1">
    <source>
        <dbReference type="ARBA" id="ARBA00004123"/>
    </source>
</evidence>
<sequence>MAARPQIQVDVPPAPRRANSGHMNDIPGLSADKALQFTPFTTSILPTVDRIPIPEVSRVRENGRVSTSSERKHAQTLLQQQDLQPVIRNKIAALLNRENGTHFDFQLPPTPPSASQAPALDRPDLGLSPLARSVLNMSKVAYRYPTPPGENDNDTIVVHTPKKPTKQRLPTPANSESPSSRAKPVQNDVPASQSAQKQPNGGLIVQIPAPPPTYRRDDYVTIQHSPKRRKVSHDGDAMGDTTTQKQQSDEALHSFQDLLADIFEGQDRIDSLGGNALNAKSQEYFETFENEAEESLPLNIRTLDKLREAMRKLLNLQRLRDVPVDDLRRLQQICEPSIERAQTTNVRLDTYSDQEQGLWRSQALRVGNGLASAVAVVYTMLGNPQQEALLSSDLLRWSANALVNVLESCLIPVIEARPDMKDTTLFKQASSDIESIKLLLSMARRLLELMATACTDVKGGELCVNTIEFLAAKLVFVQNATTDKNSVLGLQVYEGFRKTAMASLSKMYARFAREREAILDEILSSLDKLPSTSRSARTFRAGGGRSIQLISALFMQLIQTTALHVPDKQPHKHKPKARRTKASDSGDDEMLEEEVSSGEADENDIANADDAVTRLNLKVGQLFTPAYKEAQKIVLYLVNRASKTTKTGDSPYRSILDLLVEDLLNVLENYEWPSAEILLNVLAVKMLDLAENEKTASAKNMALESLGTMASAISKLKVKSTAMSNSLRPGGSRASAELVRLAQIHAEAGGIPGPDLISLKGPFVMVIEHSSELTGKVTLHQQSARGYFVAYYARLVSDALRGMAINDLTDVIEHIVHLMTSSISDSQSLGMDVSEDVAEAAYLLCILNSGFCRRLTAMVKAVSSSFTSDQAQVRSRSLKSVGSILEIDSSLLDRDVTIAEDVFRCASDDSAMVRDSALSLIARFVIPRGGVLQEKGMRRLLDCTGDEKVGVQKRSIGHLKDIYLQEHSGATKKAIVLRFLLRLNDHEDSIVLLAEQTLQDVLVKPALAHLMADENSAVAKVAIEHLSAHLMHCVSEYYLPMLRKFFAFLLRTDHKTRNENYRLCSRLVEALFDKVISTEKVELPLLVLTALAEADPTLVPAIHLSKLQIYLDVKPGEPTFMFRSAVGICRLVLPFLPETHKNLLKQTQDNLMKAINKMPGRLELDTIFQCLSTIDGVLHNTERFFVLSKSILTGLQSPETSADSKAKTVPVDSKVKLVRILGAMGKHLDLDSHMQAFSRVVPNVRATSVSAHLALTLLPLTTAERPLVLREVALESVGSICQASPALFNSPKVRTTLFDVLNQTLAPVATDQLKLQAVVLNVFDELYATRAASKEKSDKAEDNDEQALKQMGGTAKSRDQDSAISAITMDVVDAVLRISVFEASSNALPSARTLASISHQGLIHPKQCLGAFVAFGTSTDQEIAAIGHKAQRLLHEQHESHCEREYMPAIAQAFKYQVDIGEGPRGALQTGQAGLRAKLAQCFEIITTSNSKYVKKFLSGLVSRTAIDTSSSEKSVVSFEHVAFTRFVMQNIAFFDYKKMDELLHVVLQLDLAYSKSGGEIAQSVEAAQMQYPDLTIHTQVPGNPELGLEPTTVETKSINPALILELKRLSPAAATLMLMIETRSHLLRQYGISRDVRTAMMNNKQAKETNKNPTKVHGITGEKLWTKSNNIVTSLDDDTNSVQLCKDFVAVMSVDEDFEMADDQQLPVDTAGDVETSMVKMSMTPSGRKRKLSATPGTTTPSKRPRGRPRKTVPRRSRSVSTDGNPDADFGG</sequence>
<keyword evidence="3 6" id="KW-0677">Repeat</keyword>
<evidence type="ECO:0000256" key="3">
    <source>
        <dbReference type="ARBA" id="ARBA00022737"/>
    </source>
</evidence>
<feature type="region of interest" description="Disordered" evidence="7">
    <location>
        <begin position="142"/>
        <end position="248"/>
    </location>
</feature>
<accession>A0ABR0K1N2</accession>
<dbReference type="PANTHER" id="PTHR21704">
    <property type="entry name" value="NIPPED-B-LIKE PROTEIN DELANGIN SCC2-RELATED"/>
    <property type="match status" value="1"/>
</dbReference>
<dbReference type="PANTHER" id="PTHR21704:SF18">
    <property type="entry name" value="NIPPED-B-LIKE PROTEIN"/>
    <property type="match status" value="1"/>
</dbReference>
<comment type="subcellular location">
    <subcellularLocation>
        <location evidence="1 6">Nucleus</location>
    </subcellularLocation>
</comment>
<dbReference type="InterPro" id="IPR024986">
    <property type="entry name" value="Nipped-B_C"/>
</dbReference>
<comment type="caution">
    <text evidence="9">The sequence shown here is derived from an EMBL/GenBank/DDBJ whole genome shotgun (WGS) entry which is preliminary data.</text>
</comment>
<feature type="compositionally biased region" description="Basic residues" evidence="7">
    <location>
        <begin position="570"/>
        <end position="580"/>
    </location>
</feature>
<feature type="region of interest" description="Disordered" evidence="7">
    <location>
        <begin position="1703"/>
        <end position="1773"/>
    </location>
</feature>
<gene>
    <name evidence="9" type="primary">SCC2</name>
    <name evidence="9" type="ORF">LTR24_008030</name>
</gene>
<feature type="region of interest" description="Disordered" evidence="7">
    <location>
        <begin position="1"/>
        <end position="23"/>
    </location>
</feature>
<evidence type="ECO:0000313" key="10">
    <source>
        <dbReference type="Proteomes" id="UP001345013"/>
    </source>
</evidence>
<protein>
    <recommendedName>
        <fullName evidence="6">Sister chromatid cohesion protein</fullName>
    </recommendedName>
</protein>
<dbReference type="InterPro" id="IPR033031">
    <property type="entry name" value="Scc2/Nipped-B"/>
</dbReference>
<feature type="region of interest" description="Disordered" evidence="7">
    <location>
        <begin position="102"/>
        <end position="125"/>
    </location>
</feature>
<reference evidence="9 10" key="1">
    <citation type="submission" date="2023-08" db="EMBL/GenBank/DDBJ databases">
        <title>Black Yeasts Isolated from many extreme environments.</title>
        <authorList>
            <person name="Coleine C."/>
            <person name="Stajich J.E."/>
            <person name="Selbmann L."/>
        </authorList>
    </citation>
    <scope>NUCLEOTIDE SEQUENCE [LARGE SCALE GENOMIC DNA]</scope>
    <source>
        <strain evidence="9 10">CCFEE 5885</strain>
    </source>
</reference>
<comment type="similarity">
    <text evidence="2 6">Belongs to the SCC2/Nipped-B family.</text>
</comment>
<dbReference type="Proteomes" id="UP001345013">
    <property type="component" value="Unassembled WGS sequence"/>
</dbReference>
<dbReference type="InterPro" id="IPR016024">
    <property type="entry name" value="ARM-type_fold"/>
</dbReference>
<evidence type="ECO:0000256" key="5">
    <source>
        <dbReference type="ARBA" id="ARBA00023306"/>
    </source>
</evidence>
<proteinExistence type="inferred from homology"/>
<keyword evidence="10" id="KW-1185">Reference proteome</keyword>
<evidence type="ECO:0000313" key="9">
    <source>
        <dbReference type="EMBL" id="KAK5081941.1"/>
    </source>
</evidence>
<feature type="compositionally biased region" description="Polar residues" evidence="7">
    <location>
        <begin position="189"/>
        <end position="199"/>
    </location>
</feature>